<comment type="similarity">
    <text evidence="2">Belongs to the EamA transporter family.</text>
</comment>
<proteinExistence type="inferred from homology"/>
<feature type="transmembrane region" description="Helical" evidence="8">
    <location>
        <begin position="174"/>
        <end position="192"/>
    </location>
</feature>
<evidence type="ECO:0000313" key="11">
    <source>
        <dbReference type="Proteomes" id="UP000275663"/>
    </source>
</evidence>
<feature type="domain" description="EamA" evidence="9">
    <location>
        <begin position="3"/>
        <end position="138"/>
    </location>
</feature>
<dbReference type="AlphaFoldDB" id="A0A3Q9BUC5"/>
<keyword evidence="7 8" id="KW-0472">Membrane</keyword>
<evidence type="ECO:0000256" key="8">
    <source>
        <dbReference type="SAM" id="Phobius"/>
    </source>
</evidence>
<feature type="transmembrane region" description="Helical" evidence="8">
    <location>
        <begin position="99"/>
        <end position="116"/>
    </location>
</feature>
<dbReference type="SUPFAM" id="SSF103481">
    <property type="entry name" value="Multidrug resistance efflux transporter EmrE"/>
    <property type="match status" value="2"/>
</dbReference>
<feature type="domain" description="EamA" evidence="9">
    <location>
        <begin position="149"/>
        <end position="279"/>
    </location>
</feature>
<organism evidence="10 11">
    <name type="scientific">Undibacterium parvum</name>
    <dbReference type="NCBI Taxonomy" id="401471"/>
    <lineage>
        <taxon>Bacteria</taxon>
        <taxon>Pseudomonadati</taxon>
        <taxon>Pseudomonadota</taxon>
        <taxon>Betaproteobacteria</taxon>
        <taxon>Burkholderiales</taxon>
        <taxon>Oxalobacteraceae</taxon>
        <taxon>Undibacterium</taxon>
    </lineage>
</organism>
<keyword evidence="5 8" id="KW-0812">Transmembrane</keyword>
<feature type="transmembrane region" description="Helical" evidence="8">
    <location>
        <begin position="262"/>
        <end position="280"/>
    </location>
</feature>
<feature type="transmembrane region" description="Helical" evidence="8">
    <location>
        <begin position="207"/>
        <end position="227"/>
    </location>
</feature>
<gene>
    <name evidence="10" type="primary">rarD</name>
    <name evidence="10" type="ORF">EJN92_20845</name>
</gene>
<feature type="transmembrane region" description="Helical" evidence="8">
    <location>
        <begin position="239"/>
        <end position="256"/>
    </location>
</feature>
<keyword evidence="11" id="KW-1185">Reference proteome</keyword>
<keyword evidence="3" id="KW-0813">Transport</keyword>
<sequence length="291" mass="32302">MRKGILYATVCYSAWGLFPIYFKALHEISPIEILLYRMLFSLVFLLAILSWRNQWAWVRLVLRTPKLIAGFGASALLLSINWFIYIWAINNGRVIDASLGYFITPLVSVLLGYAFLHERLPRLQSVALGFAAAGVAWLAWQTGHPPWIGLALALSFGTYGLLRKTAALGALEGLSLETALLFPFALGYLLWLSDQGQTSYLTSSDSARWLLLAAGPITAIPLLLFATAARRIPMATLGVLQYISPTIQLILGVYLYNESFGSARLMGFLAIWLGLALYSFEGIRNTYLARK</sequence>
<feature type="transmembrane region" description="Helical" evidence="8">
    <location>
        <begin position="146"/>
        <end position="162"/>
    </location>
</feature>
<dbReference type="PANTHER" id="PTHR22911:SF137">
    <property type="entry name" value="SOLUTE CARRIER FAMILY 35 MEMBER G2-RELATED"/>
    <property type="match status" value="1"/>
</dbReference>
<evidence type="ECO:0000313" key="10">
    <source>
        <dbReference type="EMBL" id="AZP14230.1"/>
    </source>
</evidence>
<keyword evidence="4" id="KW-1003">Cell membrane</keyword>
<dbReference type="InterPro" id="IPR037185">
    <property type="entry name" value="EmrE-like"/>
</dbReference>
<reference evidence="10 11" key="1">
    <citation type="journal article" date="2011" name="Int. J. Syst. Evol. Microbiol.">
        <title>Description of Undibacterium oligocarboniphilum sp. nov., isolated from purified water, and Undibacterium pigrum strain CCUG 49012 as the type strain of Undibacterium parvum sp. nov., and emended descriptions of the genus Undibacterium and the species Undibacterium pigrum.</title>
        <authorList>
            <person name="Eder W."/>
            <person name="Wanner G."/>
            <person name="Ludwig W."/>
            <person name="Busse H.J."/>
            <person name="Ziemke-Kageler F."/>
            <person name="Lang E."/>
        </authorList>
    </citation>
    <scope>NUCLEOTIDE SEQUENCE [LARGE SCALE GENOMIC DNA]</scope>
    <source>
        <strain evidence="10 11">DSM 23061</strain>
    </source>
</reference>
<dbReference type="Proteomes" id="UP000275663">
    <property type="component" value="Chromosome"/>
</dbReference>
<feature type="transmembrane region" description="Helical" evidence="8">
    <location>
        <begin position="5"/>
        <end position="22"/>
    </location>
</feature>
<dbReference type="EMBL" id="CP034464">
    <property type="protein sequence ID" value="AZP14230.1"/>
    <property type="molecule type" value="Genomic_DNA"/>
</dbReference>
<evidence type="ECO:0000256" key="3">
    <source>
        <dbReference type="ARBA" id="ARBA00022448"/>
    </source>
</evidence>
<evidence type="ECO:0000256" key="6">
    <source>
        <dbReference type="ARBA" id="ARBA00022989"/>
    </source>
</evidence>
<feature type="transmembrane region" description="Helical" evidence="8">
    <location>
        <begin position="123"/>
        <end position="140"/>
    </location>
</feature>
<feature type="transmembrane region" description="Helical" evidence="8">
    <location>
        <begin position="34"/>
        <end position="55"/>
    </location>
</feature>
<evidence type="ECO:0000256" key="4">
    <source>
        <dbReference type="ARBA" id="ARBA00022475"/>
    </source>
</evidence>
<dbReference type="InterPro" id="IPR004626">
    <property type="entry name" value="RarD"/>
</dbReference>
<evidence type="ECO:0000256" key="7">
    <source>
        <dbReference type="ARBA" id="ARBA00023136"/>
    </source>
</evidence>
<dbReference type="PANTHER" id="PTHR22911">
    <property type="entry name" value="ACYL-MALONYL CONDENSING ENZYME-RELATED"/>
    <property type="match status" value="1"/>
</dbReference>
<name>A0A3Q9BUC5_9BURK</name>
<accession>A0A3Q9BUC5</accession>
<dbReference type="OrthoDB" id="369870at2"/>
<feature type="transmembrane region" description="Helical" evidence="8">
    <location>
        <begin position="67"/>
        <end position="87"/>
    </location>
</feature>
<comment type="subcellular location">
    <subcellularLocation>
        <location evidence="1">Cell membrane</location>
        <topology evidence="1">Multi-pass membrane protein</topology>
    </subcellularLocation>
</comment>
<dbReference type="InterPro" id="IPR000620">
    <property type="entry name" value="EamA_dom"/>
</dbReference>
<dbReference type="NCBIfam" id="TIGR00688">
    <property type="entry name" value="rarD"/>
    <property type="match status" value="1"/>
</dbReference>
<dbReference type="KEGG" id="upv:EJN92_20845"/>
<evidence type="ECO:0000259" key="9">
    <source>
        <dbReference type="Pfam" id="PF00892"/>
    </source>
</evidence>
<protein>
    <submittedName>
        <fullName evidence="10">EamA family transporter RarD</fullName>
    </submittedName>
</protein>
<evidence type="ECO:0000256" key="2">
    <source>
        <dbReference type="ARBA" id="ARBA00007362"/>
    </source>
</evidence>
<evidence type="ECO:0000256" key="5">
    <source>
        <dbReference type="ARBA" id="ARBA00022692"/>
    </source>
</evidence>
<keyword evidence="6 8" id="KW-1133">Transmembrane helix</keyword>
<dbReference type="RefSeq" id="WP_126129591.1">
    <property type="nucleotide sequence ID" value="NZ_CP034464.1"/>
</dbReference>
<dbReference type="Pfam" id="PF00892">
    <property type="entry name" value="EamA"/>
    <property type="match status" value="2"/>
</dbReference>
<evidence type="ECO:0000256" key="1">
    <source>
        <dbReference type="ARBA" id="ARBA00004651"/>
    </source>
</evidence>
<dbReference type="GO" id="GO:0005886">
    <property type="term" value="C:plasma membrane"/>
    <property type="evidence" value="ECO:0007669"/>
    <property type="project" value="UniProtKB-SubCell"/>
</dbReference>